<dbReference type="Proteomes" id="UP001252875">
    <property type="component" value="Unassembled WGS sequence"/>
</dbReference>
<sequence length="331" mass="37291">MTWTTIWSHAQRGIAHRSISAGRIQLTLRQIAPVEKIRLVFANEYGAHEQQIQNLSFKTNDKCQMLPDFSIAPNEVFKTAPIFIDREAKKWQIVFQADESESGFSYSDADIFAENRETDFCSGLTAIEAETSGECIVALGDSLTEGATWTAPLQRKLRKQNLYLVNQGINGSCLLKSSTDTASKDSQNLFYGYNALQRLENCLNSHSNVRKVIVSIGINDLINDELTLESFQTEIKKITQFCERQNIAYQMCTLTPCLGNSSMNETKEKLRKEINEWLAKNYDDLWDFADIVEGAPGYLKMNFDSGDHLHFNAIAGLAIARQISSDFVKGE</sequence>
<comment type="caution">
    <text evidence="2">The sequence shown here is derived from an EMBL/GenBank/DDBJ whole genome shotgun (WGS) entry which is preliminary data.</text>
</comment>
<gene>
    <name evidence="2" type="ORF">P7D85_06215</name>
</gene>
<dbReference type="InterPro" id="IPR053140">
    <property type="entry name" value="GDSL_Rv0518-like"/>
</dbReference>
<dbReference type="InterPro" id="IPR013830">
    <property type="entry name" value="SGNH_hydro"/>
</dbReference>
<organism evidence="2 3">
    <name type="scientific">Enterococcus hulanensis</name>
    <dbReference type="NCBI Taxonomy" id="2559929"/>
    <lineage>
        <taxon>Bacteria</taxon>
        <taxon>Bacillati</taxon>
        <taxon>Bacillota</taxon>
        <taxon>Bacilli</taxon>
        <taxon>Lactobacillales</taxon>
        <taxon>Enterococcaceae</taxon>
        <taxon>Enterococcus</taxon>
    </lineage>
</organism>
<dbReference type="Gene3D" id="3.40.50.1110">
    <property type="entry name" value="SGNH hydrolase"/>
    <property type="match status" value="1"/>
</dbReference>
<dbReference type="InterPro" id="IPR036514">
    <property type="entry name" value="SGNH_hydro_sf"/>
</dbReference>
<dbReference type="EMBL" id="JARPYI010000002">
    <property type="protein sequence ID" value="MDT2599361.1"/>
    <property type="molecule type" value="Genomic_DNA"/>
</dbReference>
<name>A0ABU3EXG3_9ENTE</name>
<keyword evidence="3" id="KW-1185">Reference proteome</keyword>
<dbReference type="SUPFAM" id="SSF52266">
    <property type="entry name" value="SGNH hydrolase"/>
    <property type="match status" value="1"/>
</dbReference>
<evidence type="ECO:0000313" key="3">
    <source>
        <dbReference type="Proteomes" id="UP001252875"/>
    </source>
</evidence>
<dbReference type="RefSeq" id="WP_311822045.1">
    <property type="nucleotide sequence ID" value="NZ_JARPYF010000012.1"/>
</dbReference>
<protein>
    <submittedName>
        <fullName evidence="2">GDSL-type esterase/lipase family protein</fullName>
    </submittedName>
</protein>
<evidence type="ECO:0000259" key="1">
    <source>
        <dbReference type="Pfam" id="PF13472"/>
    </source>
</evidence>
<dbReference type="PANTHER" id="PTHR43784">
    <property type="entry name" value="GDSL-LIKE LIPASE/ACYLHYDROLASE, PUTATIVE (AFU_ORTHOLOGUE AFUA_2G00820)-RELATED"/>
    <property type="match status" value="1"/>
</dbReference>
<evidence type="ECO:0000313" key="2">
    <source>
        <dbReference type="EMBL" id="MDT2599361.1"/>
    </source>
</evidence>
<feature type="domain" description="SGNH hydrolase-type esterase" evidence="1">
    <location>
        <begin position="138"/>
        <end position="313"/>
    </location>
</feature>
<proteinExistence type="predicted"/>
<dbReference type="PANTHER" id="PTHR43784:SF2">
    <property type="entry name" value="GDSL-LIKE LIPASE_ACYLHYDROLASE, PUTATIVE (AFU_ORTHOLOGUE AFUA_2G00820)-RELATED"/>
    <property type="match status" value="1"/>
</dbReference>
<accession>A0ABU3EXG3</accession>
<dbReference type="Pfam" id="PF13472">
    <property type="entry name" value="Lipase_GDSL_2"/>
    <property type="match status" value="1"/>
</dbReference>
<reference evidence="2 3" key="1">
    <citation type="submission" date="2023-03" db="EMBL/GenBank/DDBJ databases">
        <authorList>
            <person name="Shen W."/>
            <person name="Cai J."/>
        </authorList>
    </citation>
    <scope>NUCLEOTIDE SEQUENCE [LARGE SCALE GENOMIC DNA]</scope>
    <source>
        <strain evidence="2 3">D6-4</strain>
    </source>
</reference>